<evidence type="ECO:0000313" key="4">
    <source>
        <dbReference type="Proteomes" id="UP001652642"/>
    </source>
</evidence>
<dbReference type="GO" id="GO:0043122">
    <property type="term" value="P:regulation of canonical NF-kappaB signal transduction"/>
    <property type="evidence" value="ECO:0007669"/>
    <property type="project" value="UniProtKB-ARBA"/>
</dbReference>
<dbReference type="Proteomes" id="UP001652642">
    <property type="component" value="Chromosome 11"/>
</dbReference>
<accession>A0A6J0TT65</accession>
<dbReference type="GeneID" id="110080171"/>
<evidence type="ECO:0000256" key="2">
    <source>
        <dbReference type="SAM" id="Coils"/>
    </source>
</evidence>
<feature type="compositionally biased region" description="Pro residues" evidence="3">
    <location>
        <begin position="49"/>
        <end position="59"/>
    </location>
</feature>
<sequence>MATGLLVALQKDQADLPAPVDAAEHLCPLVGLPVQDPGDQRPSRLDPSEPLPRQKPPGAPVGLSFLERSNSEEIPSYLSDNTTVTSADEEKVLLLNRNTELRQRNKELLELSRVWHATYHSTRAGLERQVAALHEDVAALRTQTCKLSAQLDHEQSRREYYENTLFQELKHSQVMQEYVRQLEGQQLCSQRPPAPESRAGDLLPWEEPAAPPQCLPHRRRLKGKGTKPQSPAPLTVPGSENTGGRERLPCAQHSTSTRSDGRDEVSALKDQLEALKYQTEIYKAKYRMEQEDRLRVKAENLQLQKEEEELRQRMALLEEQLRIFEDDFRKERSDKQVLQRLLKRNAGAQGPVLLPRSRTPGGLAGLTPPTSQGEPQQEWHRVPPLQLTPRRFEGQALVLLQRRLMSRA</sequence>
<dbReference type="RefSeq" id="XP_020651512.2">
    <property type="nucleotide sequence ID" value="XM_020795853.2"/>
</dbReference>
<evidence type="ECO:0000256" key="3">
    <source>
        <dbReference type="SAM" id="MobiDB-lite"/>
    </source>
</evidence>
<feature type="region of interest" description="Disordered" evidence="3">
    <location>
        <begin position="349"/>
        <end position="379"/>
    </location>
</feature>
<evidence type="ECO:0000313" key="5">
    <source>
        <dbReference type="RefSeq" id="XP_020651512.2"/>
    </source>
</evidence>
<keyword evidence="4" id="KW-1185">Reference proteome</keyword>
<keyword evidence="1 2" id="KW-0175">Coiled coil</keyword>
<organism evidence="4 5">
    <name type="scientific">Pogona vitticeps</name>
    <name type="common">central bearded dragon</name>
    <dbReference type="NCBI Taxonomy" id="103695"/>
    <lineage>
        <taxon>Eukaryota</taxon>
        <taxon>Metazoa</taxon>
        <taxon>Chordata</taxon>
        <taxon>Craniata</taxon>
        <taxon>Vertebrata</taxon>
        <taxon>Euteleostomi</taxon>
        <taxon>Lepidosauria</taxon>
        <taxon>Squamata</taxon>
        <taxon>Bifurcata</taxon>
        <taxon>Unidentata</taxon>
        <taxon>Episquamata</taxon>
        <taxon>Toxicofera</taxon>
        <taxon>Iguania</taxon>
        <taxon>Acrodonta</taxon>
        <taxon>Agamidae</taxon>
        <taxon>Amphibolurinae</taxon>
        <taxon>Pogona</taxon>
    </lineage>
</organism>
<feature type="compositionally biased region" description="Basic and acidic residues" evidence="3">
    <location>
        <begin position="38"/>
        <end position="47"/>
    </location>
</feature>
<evidence type="ECO:0000256" key="1">
    <source>
        <dbReference type="ARBA" id="ARBA00023054"/>
    </source>
</evidence>
<feature type="coiled-coil region" evidence="2">
    <location>
        <begin position="291"/>
        <end position="334"/>
    </location>
</feature>
<feature type="region of interest" description="Disordered" evidence="3">
    <location>
        <begin position="185"/>
        <end position="264"/>
    </location>
</feature>
<feature type="compositionally biased region" description="Basic residues" evidence="3">
    <location>
        <begin position="216"/>
        <end position="225"/>
    </location>
</feature>
<gene>
    <name evidence="5" type="primary">LOC110080171</name>
</gene>
<reference evidence="5" key="1">
    <citation type="submission" date="2025-08" db="UniProtKB">
        <authorList>
            <consortium name="RefSeq"/>
        </authorList>
    </citation>
    <scope>IDENTIFICATION</scope>
</reference>
<protein>
    <submittedName>
        <fullName evidence="5">Uncharacterized protein isoform X1</fullName>
    </submittedName>
</protein>
<name>A0A6J0TT65_9SAUR</name>
<dbReference type="OrthoDB" id="5969558at2759"/>
<dbReference type="GO" id="GO:0006357">
    <property type="term" value="P:regulation of transcription by RNA polymerase II"/>
    <property type="evidence" value="ECO:0007669"/>
    <property type="project" value="TreeGrafter"/>
</dbReference>
<dbReference type="GO" id="GO:0005737">
    <property type="term" value="C:cytoplasm"/>
    <property type="evidence" value="ECO:0007669"/>
    <property type="project" value="UniProtKB-ARBA"/>
</dbReference>
<dbReference type="AlphaFoldDB" id="A0A6J0TT65"/>
<dbReference type="PANTHER" id="PTHR31882:SF9">
    <property type="entry name" value="SI:CH211-153B23.7"/>
    <property type="match status" value="1"/>
</dbReference>
<proteinExistence type="predicted"/>
<dbReference type="GO" id="GO:0071222">
    <property type="term" value="P:cellular response to lipopolysaccharide"/>
    <property type="evidence" value="ECO:0007669"/>
    <property type="project" value="TreeGrafter"/>
</dbReference>
<dbReference type="PANTHER" id="PTHR31882">
    <property type="entry name" value="TNFAIP3-INTERACTING PROTEIN COILED COIL FAMILY MEMBER"/>
    <property type="match status" value="1"/>
</dbReference>
<feature type="region of interest" description="Disordered" evidence="3">
    <location>
        <begin position="30"/>
        <end position="61"/>
    </location>
</feature>
<dbReference type="KEGG" id="pvt:110080171"/>
<dbReference type="InParanoid" id="A0A6J0TT65"/>